<dbReference type="InterPro" id="IPR012997">
    <property type="entry name" value="RplA"/>
</dbReference>
<reference evidence="6 7" key="1">
    <citation type="submission" date="2019-01" db="EMBL/GenBank/DDBJ databases">
        <authorList>
            <person name="Chen W.-M."/>
        </authorList>
    </citation>
    <scope>NUCLEOTIDE SEQUENCE [LARGE SCALE GENOMIC DNA]</scope>
    <source>
        <strain evidence="6 7">FSY-15</strain>
    </source>
</reference>
<organism evidence="6 7">
    <name type="scientific">Sandaracinomonas limnophila</name>
    <dbReference type="NCBI Taxonomy" id="1862386"/>
    <lineage>
        <taxon>Bacteria</taxon>
        <taxon>Pseudomonadati</taxon>
        <taxon>Bacteroidota</taxon>
        <taxon>Cytophagia</taxon>
        <taxon>Cytophagales</taxon>
        <taxon>Flectobacillaceae</taxon>
        <taxon>Sandaracinomonas</taxon>
    </lineage>
</organism>
<dbReference type="RefSeq" id="WP_127802503.1">
    <property type="nucleotide sequence ID" value="NZ_SACY01000001.1"/>
</dbReference>
<dbReference type="InterPro" id="IPR034718">
    <property type="entry name" value="RlpA"/>
</dbReference>
<sequence length="143" mass="16615">MFLTKKYFFWFLLVFLSLTLSVFESKSDLHWHSGKASYYSKKLKGRRTSSGEKHNPRAFTAAHRTLAMGTWVEVKSTKTDRITFVRINDRGPHKRSRMIDISYAAAKELGILRHGISEVLIRPIYKEDMTDSLKNYLIKTGKL</sequence>
<evidence type="ECO:0000256" key="1">
    <source>
        <dbReference type="ARBA" id="ARBA00023239"/>
    </source>
</evidence>
<evidence type="ECO:0000313" key="6">
    <source>
        <dbReference type="EMBL" id="RVU26952.1"/>
    </source>
</evidence>
<evidence type="ECO:0000256" key="2">
    <source>
        <dbReference type="ARBA" id="ARBA00023316"/>
    </source>
</evidence>
<evidence type="ECO:0000259" key="5">
    <source>
        <dbReference type="Pfam" id="PF03330"/>
    </source>
</evidence>
<dbReference type="GO" id="GO:0008932">
    <property type="term" value="F:lytic endotransglycosylase activity"/>
    <property type="evidence" value="ECO:0007669"/>
    <property type="project" value="UniProtKB-UniRule"/>
</dbReference>
<keyword evidence="1 3" id="KW-0456">Lyase</keyword>
<evidence type="ECO:0000256" key="3">
    <source>
        <dbReference type="HAMAP-Rule" id="MF_02071"/>
    </source>
</evidence>
<comment type="similarity">
    <text evidence="3 4">Belongs to the RlpA family.</text>
</comment>
<comment type="function">
    <text evidence="3">Lytic transglycosylase with a strong preference for naked glycan strands that lack stem peptides.</text>
</comment>
<keyword evidence="7" id="KW-1185">Reference proteome</keyword>
<protein>
    <recommendedName>
        <fullName evidence="3">Probable endolytic peptidoglycan transglycosylase RlpA</fullName>
        <ecNumber evidence="3">4.2.2.-</ecNumber>
    </recommendedName>
</protein>
<dbReference type="CDD" id="cd22268">
    <property type="entry name" value="DPBB_RlpA-like"/>
    <property type="match status" value="1"/>
</dbReference>
<dbReference type="InterPro" id="IPR009009">
    <property type="entry name" value="RlpA-like_DPBB"/>
</dbReference>
<name>A0A437PXH7_9BACT</name>
<feature type="domain" description="RlpA-like protein double-psi beta-barrel" evidence="5">
    <location>
        <begin position="33"/>
        <end position="120"/>
    </location>
</feature>
<evidence type="ECO:0000256" key="4">
    <source>
        <dbReference type="RuleBase" id="RU003495"/>
    </source>
</evidence>
<dbReference type="EMBL" id="SACY01000001">
    <property type="protein sequence ID" value="RVU26952.1"/>
    <property type="molecule type" value="Genomic_DNA"/>
</dbReference>
<keyword evidence="2 3" id="KW-0961">Cell wall biogenesis/degradation</keyword>
<dbReference type="AlphaFoldDB" id="A0A437PXH7"/>
<evidence type="ECO:0000313" key="7">
    <source>
        <dbReference type="Proteomes" id="UP000282832"/>
    </source>
</evidence>
<dbReference type="PANTHER" id="PTHR34183">
    <property type="entry name" value="ENDOLYTIC PEPTIDOGLYCAN TRANSGLYCOSYLASE RLPA"/>
    <property type="match status" value="1"/>
</dbReference>
<dbReference type="Gene3D" id="2.40.40.10">
    <property type="entry name" value="RlpA-like domain"/>
    <property type="match status" value="1"/>
</dbReference>
<proteinExistence type="inferred from homology"/>
<dbReference type="PANTHER" id="PTHR34183:SF8">
    <property type="entry name" value="ENDOLYTIC PEPTIDOGLYCAN TRANSGLYCOSYLASE RLPA-RELATED"/>
    <property type="match status" value="1"/>
</dbReference>
<dbReference type="SUPFAM" id="SSF50685">
    <property type="entry name" value="Barwin-like endoglucanases"/>
    <property type="match status" value="1"/>
</dbReference>
<dbReference type="GO" id="GO:0071555">
    <property type="term" value="P:cell wall organization"/>
    <property type="evidence" value="ECO:0007669"/>
    <property type="project" value="UniProtKB-KW"/>
</dbReference>
<dbReference type="NCBIfam" id="TIGR00413">
    <property type="entry name" value="rlpA"/>
    <property type="match status" value="1"/>
</dbReference>
<comment type="caution">
    <text evidence="6">The sequence shown here is derived from an EMBL/GenBank/DDBJ whole genome shotgun (WGS) entry which is preliminary data.</text>
</comment>
<dbReference type="HAMAP" id="MF_02071">
    <property type="entry name" value="RlpA"/>
    <property type="match status" value="1"/>
</dbReference>
<dbReference type="Proteomes" id="UP000282832">
    <property type="component" value="Unassembled WGS sequence"/>
</dbReference>
<accession>A0A437PXH7</accession>
<gene>
    <name evidence="3" type="primary">rlpA</name>
    <name evidence="6" type="ORF">EOJ36_02845</name>
</gene>
<dbReference type="OrthoDB" id="9779128at2"/>
<dbReference type="InterPro" id="IPR036908">
    <property type="entry name" value="RlpA-like_sf"/>
</dbReference>
<dbReference type="EC" id="4.2.2.-" evidence="3"/>
<dbReference type="Pfam" id="PF03330">
    <property type="entry name" value="DPBB_1"/>
    <property type="match status" value="1"/>
</dbReference>
<dbReference type="GO" id="GO:0000270">
    <property type="term" value="P:peptidoglycan metabolic process"/>
    <property type="evidence" value="ECO:0007669"/>
    <property type="project" value="UniProtKB-UniRule"/>
</dbReference>